<protein>
    <submittedName>
        <fullName evidence="1">Uncharacterized protein</fullName>
    </submittedName>
</protein>
<dbReference type="EMBL" id="CP002418">
    <property type="protein sequence ID" value="ADU41846.1"/>
    <property type="molecule type" value="Genomic_DNA"/>
</dbReference>
<dbReference type="HOGENOM" id="CLU_3257088_0_0_5"/>
<sequence length="42" mass="4949">MVKAVAPKKHRNVIFRRYRKLPNGTVLDAFDYGLKAWPIHLK</sequence>
<gene>
    <name evidence="1" type="ordered locus">Rpdx1_0203</name>
</gene>
<dbReference type="Proteomes" id="UP000001402">
    <property type="component" value="Chromosome"/>
</dbReference>
<dbReference type="STRING" id="652103.Rpdx1_0203"/>
<organism evidence="1 2">
    <name type="scientific">Rhodopseudomonas palustris (strain DX-1)</name>
    <dbReference type="NCBI Taxonomy" id="652103"/>
    <lineage>
        <taxon>Bacteria</taxon>
        <taxon>Pseudomonadati</taxon>
        <taxon>Pseudomonadota</taxon>
        <taxon>Alphaproteobacteria</taxon>
        <taxon>Hyphomicrobiales</taxon>
        <taxon>Nitrobacteraceae</taxon>
        <taxon>Rhodopseudomonas</taxon>
    </lineage>
</organism>
<reference evidence="1" key="1">
    <citation type="submission" date="2010-12" db="EMBL/GenBank/DDBJ databases">
        <title>Complete sequence of Rhodopseudomonas palustris DX-1.</title>
        <authorList>
            <consortium name="US DOE Joint Genome Institute"/>
            <person name="Lucas S."/>
            <person name="Copeland A."/>
            <person name="Lapidus A."/>
            <person name="Cheng J.-F."/>
            <person name="Goodwin L."/>
            <person name="Pitluck S."/>
            <person name="Misra M."/>
            <person name="Chertkov O."/>
            <person name="Detter J.C."/>
            <person name="Han C."/>
            <person name="Tapia R."/>
            <person name="Land M."/>
            <person name="Hauser L."/>
            <person name="Kyrpides N."/>
            <person name="Ivanova N."/>
            <person name="Ovchinnikova G."/>
            <person name="Logan B."/>
            <person name="Oda Y."/>
            <person name="Harwood C."/>
            <person name="Woyke T."/>
        </authorList>
    </citation>
    <scope>NUCLEOTIDE SEQUENCE [LARGE SCALE GENOMIC DNA]</scope>
    <source>
        <strain evidence="1">DX-1</strain>
    </source>
</reference>
<proteinExistence type="predicted"/>
<accession>E6VH74</accession>
<dbReference type="KEGG" id="rpx:Rpdx1_0203"/>
<name>E6VH74_RHOPX</name>
<dbReference type="AlphaFoldDB" id="E6VH74"/>
<evidence type="ECO:0000313" key="1">
    <source>
        <dbReference type="EMBL" id="ADU41846.1"/>
    </source>
</evidence>
<evidence type="ECO:0000313" key="2">
    <source>
        <dbReference type="Proteomes" id="UP000001402"/>
    </source>
</evidence>